<dbReference type="PROSITE" id="PS51406">
    <property type="entry name" value="FIBRINOGEN_C_2"/>
    <property type="match status" value="1"/>
</dbReference>
<dbReference type="InterPro" id="IPR002181">
    <property type="entry name" value="Fibrinogen_a/b/g_C_dom"/>
</dbReference>
<dbReference type="PANTHER" id="PTHR19143">
    <property type="entry name" value="FIBRINOGEN/TENASCIN/ANGIOPOEITIN"/>
    <property type="match status" value="1"/>
</dbReference>
<feature type="signal peptide" evidence="1">
    <location>
        <begin position="1"/>
        <end position="29"/>
    </location>
</feature>
<dbReference type="Pfam" id="PF00147">
    <property type="entry name" value="Fibrinogen_C"/>
    <property type="match status" value="1"/>
</dbReference>
<dbReference type="RefSeq" id="XP_022343832.1">
    <property type="nucleotide sequence ID" value="XM_022488124.1"/>
</dbReference>
<evidence type="ECO:0000259" key="2">
    <source>
        <dbReference type="PROSITE" id="PS51406"/>
    </source>
</evidence>
<name>A0A8B8EV84_CRAVI</name>
<dbReference type="GO" id="GO:0005615">
    <property type="term" value="C:extracellular space"/>
    <property type="evidence" value="ECO:0007669"/>
    <property type="project" value="TreeGrafter"/>
</dbReference>
<gene>
    <name evidence="4" type="primary">LOC111136942</name>
</gene>
<accession>A0A8B8EV84</accession>
<dbReference type="GeneID" id="111136942"/>
<dbReference type="CDD" id="cd00087">
    <property type="entry name" value="FReD"/>
    <property type="match status" value="1"/>
</dbReference>
<organism evidence="3 4">
    <name type="scientific">Crassostrea virginica</name>
    <name type="common">Eastern oyster</name>
    <dbReference type="NCBI Taxonomy" id="6565"/>
    <lineage>
        <taxon>Eukaryota</taxon>
        <taxon>Metazoa</taxon>
        <taxon>Spiralia</taxon>
        <taxon>Lophotrochozoa</taxon>
        <taxon>Mollusca</taxon>
        <taxon>Bivalvia</taxon>
        <taxon>Autobranchia</taxon>
        <taxon>Pteriomorphia</taxon>
        <taxon>Ostreida</taxon>
        <taxon>Ostreoidea</taxon>
        <taxon>Ostreidae</taxon>
        <taxon>Crassostrea</taxon>
    </lineage>
</organism>
<evidence type="ECO:0000256" key="1">
    <source>
        <dbReference type="SAM" id="SignalP"/>
    </source>
</evidence>
<sequence length="424" mass="48300">MSYHAAARFVMILQSVFILAIYQYPFVDADDSLYCLSCSAVISPRHCHNIIKCDEGQVCYTEEYTNYNGETLYSTGCHSPSFCNLTNIIGSPLETSYNQIKQCVECCSENACNSHGCNSTDYPLSRGPLCFSCQQTTDPSFCRTVQVCNDDEVCHIHEVHEFGERFFSSSCLQRRICNAYNHGDVFGRRRYLHACSICCENDLCNDKCTRETLPFDCLDVYRNGHHRTGVYSIYPQRDPNKPVKVRCEMDLVGGGWTAIQVRNRNNPAVYFNTTWNAYKMGFGDVHGNYWLGNDLIHLLTTKYNNSLLIRMKKVNNDTIYEAHYSSFSISREADGYRLHLGTFSGSITDAFRAHSAIGNPFSTYDHDNNNKCSSQCASGWWYLSCTLVNLNAPLNESHRDPVWNQLIDEGRDLLSSEILIKRNE</sequence>
<dbReference type="SUPFAM" id="SSF56496">
    <property type="entry name" value="Fibrinogen C-terminal domain-like"/>
    <property type="match status" value="1"/>
</dbReference>
<dbReference type="NCBIfam" id="NF040941">
    <property type="entry name" value="GGGWT_bact"/>
    <property type="match status" value="1"/>
</dbReference>
<dbReference type="Gene3D" id="3.90.215.10">
    <property type="entry name" value="Gamma Fibrinogen, chain A, domain 1"/>
    <property type="match status" value="1"/>
</dbReference>
<feature type="chain" id="PRO_5034004200" evidence="1">
    <location>
        <begin position="30"/>
        <end position="424"/>
    </location>
</feature>
<dbReference type="Proteomes" id="UP000694844">
    <property type="component" value="Chromosome 5"/>
</dbReference>
<dbReference type="SUPFAM" id="SSF57302">
    <property type="entry name" value="Snake toxin-like"/>
    <property type="match status" value="2"/>
</dbReference>
<keyword evidence="1" id="KW-0732">Signal</keyword>
<dbReference type="InterPro" id="IPR045860">
    <property type="entry name" value="Snake_toxin-like_sf"/>
</dbReference>
<dbReference type="SMART" id="SM00186">
    <property type="entry name" value="FBG"/>
    <property type="match status" value="1"/>
</dbReference>
<evidence type="ECO:0000313" key="4">
    <source>
        <dbReference type="RefSeq" id="XP_022343832.1"/>
    </source>
</evidence>
<dbReference type="InterPro" id="IPR036056">
    <property type="entry name" value="Fibrinogen-like_C"/>
</dbReference>
<protein>
    <submittedName>
        <fullName evidence="4">Techylectin-5B-like</fullName>
    </submittedName>
</protein>
<reference evidence="4" key="1">
    <citation type="submission" date="2025-08" db="UniProtKB">
        <authorList>
            <consortium name="RefSeq"/>
        </authorList>
    </citation>
    <scope>IDENTIFICATION</scope>
    <source>
        <tissue evidence="4">Whole sample</tissue>
    </source>
</reference>
<feature type="domain" description="Fibrinogen C-terminal" evidence="2">
    <location>
        <begin position="208"/>
        <end position="424"/>
    </location>
</feature>
<evidence type="ECO:0000313" key="3">
    <source>
        <dbReference type="Proteomes" id="UP000694844"/>
    </source>
</evidence>
<dbReference type="AlphaFoldDB" id="A0A8B8EV84"/>
<dbReference type="InterPro" id="IPR014716">
    <property type="entry name" value="Fibrinogen_a/b/g_C_1"/>
</dbReference>
<proteinExistence type="predicted"/>
<dbReference type="OrthoDB" id="6071153at2759"/>
<dbReference type="KEGG" id="cvn:111136942"/>
<dbReference type="InterPro" id="IPR050373">
    <property type="entry name" value="Fibrinogen_C-term_domain"/>
</dbReference>
<keyword evidence="3" id="KW-1185">Reference proteome</keyword>